<name>A0A1F5YF62_9BACT</name>
<gene>
    <name evidence="1" type="ORF">A2153_01540</name>
</gene>
<dbReference type="Proteomes" id="UP000177396">
    <property type="component" value="Unassembled WGS sequence"/>
</dbReference>
<proteinExistence type="predicted"/>
<dbReference type="EMBL" id="MFJB01000084">
    <property type="protein sequence ID" value="OGF98804.1"/>
    <property type="molecule type" value="Genomic_DNA"/>
</dbReference>
<evidence type="ECO:0000313" key="1">
    <source>
        <dbReference type="EMBL" id="OGF98804.1"/>
    </source>
</evidence>
<accession>A0A1F5YF62</accession>
<protein>
    <submittedName>
        <fullName evidence="1">Uncharacterized protein</fullName>
    </submittedName>
</protein>
<reference evidence="1 2" key="1">
    <citation type="journal article" date="2016" name="Nat. Commun.">
        <title>Thousands of microbial genomes shed light on interconnected biogeochemical processes in an aquifer system.</title>
        <authorList>
            <person name="Anantharaman K."/>
            <person name="Brown C.T."/>
            <person name="Hug L.A."/>
            <person name="Sharon I."/>
            <person name="Castelle C.J."/>
            <person name="Probst A.J."/>
            <person name="Thomas B.C."/>
            <person name="Singh A."/>
            <person name="Wilkins M.J."/>
            <person name="Karaoz U."/>
            <person name="Brodie E.L."/>
            <person name="Williams K.H."/>
            <person name="Hubbard S.S."/>
            <person name="Banfield J.F."/>
        </authorList>
    </citation>
    <scope>NUCLEOTIDE SEQUENCE [LARGE SCALE GENOMIC DNA]</scope>
</reference>
<comment type="caution">
    <text evidence="1">The sequence shown here is derived from an EMBL/GenBank/DDBJ whole genome shotgun (WGS) entry which is preliminary data.</text>
</comment>
<dbReference type="AlphaFoldDB" id="A0A1F5YF62"/>
<organism evidence="1 2">
    <name type="scientific">Candidatus Gottesmanbacteria bacterium RBG_16_38_7b</name>
    <dbReference type="NCBI Taxonomy" id="1798372"/>
    <lineage>
        <taxon>Bacteria</taxon>
        <taxon>Candidatus Gottesmaniibacteriota</taxon>
    </lineage>
</organism>
<sequence>MVALKYAYSLLPGLEKTGQFIYHKIPKLTVRIEDYEFIMSLNVAEGISPFKCILGRNDIFQKAKITFEGYKNEFSLEFRNLN</sequence>
<evidence type="ECO:0000313" key="2">
    <source>
        <dbReference type="Proteomes" id="UP000177396"/>
    </source>
</evidence>